<proteinExistence type="predicted"/>
<evidence type="ECO:0000313" key="3">
    <source>
        <dbReference type="EMBL" id="APT83998.1"/>
    </source>
</evidence>
<feature type="region of interest" description="Disordered" evidence="1">
    <location>
        <begin position="68"/>
        <end position="88"/>
    </location>
</feature>
<dbReference type="AlphaFoldDB" id="A0A1L7CDU3"/>
<sequence length="88" mass="9090">MRRMALALGCLLVLSGCNDSASTPEQTSEPPHVVACLDAYEGASKFSDGSVGYSDYCKVFGNGPVYSSEDGDGQGDGSVAVNVEPSQH</sequence>
<name>A0A1L7CDU3_9CORY</name>
<evidence type="ECO:0000256" key="1">
    <source>
        <dbReference type="SAM" id="MobiDB-lite"/>
    </source>
</evidence>
<dbReference type="RefSeq" id="WP_075724665.1">
    <property type="nucleotide sequence ID" value="NZ_CP009245.1"/>
</dbReference>
<evidence type="ECO:0000256" key="2">
    <source>
        <dbReference type="SAM" id="SignalP"/>
    </source>
</evidence>
<feature type="signal peptide" evidence="2">
    <location>
        <begin position="1"/>
        <end position="21"/>
    </location>
</feature>
<dbReference type="EMBL" id="CP009245">
    <property type="protein sequence ID" value="APT83998.1"/>
    <property type="molecule type" value="Genomic_DNA"/>
</dbReference>
<dbReference type="KEGG" id="caqu:CAQU_01710"/>
<organism evidence="3 4">
    <name type="scientific">Corynebacterium aquilae DSM 44791</name>
    <dbReference type="NCBI Taxonomy" id="1431546"/>
    <lineage>
        <taxon>Bacteria</taxon>
        <taxon>Bacillati</taxon>
        <taxon>Actinomycetota</taxon>
        <taxon>Actinomycetes</taxon>
        <taxon>Mycobacteriales</taxon>
        <taxon>Corynebacteriaceae</taxon>
        <taxon>Corynebacterium</taxon>
    </lineage>
</organism>
<gene>
    <name evidence="3" type="ORF">CAQU_01710</name>
</gene>
<reference evidence="3 4" key="1">
    <citation type="submission" date="2014-08" db="EMBL/GenBank/DDBJ databases">
        <title>Complete genome sequence of Corynebacterium aquilae S-613T(T) (=DSM 44791(T)), isolated from the choana of a healthy golden eagle.</title>
        <authorList>
            <person name="Ruckert C."/>
            <person name="Albersmeier A."/>
            <person name="Winkler A."/>
            <person name="Kalinowski J."/>
        </authorList>
    </citation>
    <scope>NUCLEOTIDE SEQUENCE [LARGE SCALE GENOMIC DNA]</scope>
    <source>
        <strain evidence="3 4">S-613</strain>
    </source>
</reference>
<accession>A0A1L7CDU3</accession>
<keyword evidence="4" id="KW-1185">Reference proteome</keyword>
<dbReference type="Proteomes" id="UP000185478">
    <property type="component" value="Chromosome"/>
</dbReference>
<keyword evidence="2" id="KW-0732">Signal</keyword>
<feature type="chain" id="PRO_5012205399" description="Lipoprotein" evidence="2">
    <location>
        <begin position="22"/>
        <end position="88"/>
    </location>
</feature>
<protein>
    <recommendedName>
        <fullName evidence="5">Lipoprotein</fullName>
    </recommendedName>
</protein>
<dbReference type="PROSITE" id="PS51257">
    <property type="entry name" value="PROKAR_LIPOPROTEIN"/>
    <property type="match status" value="1"/>
</dbReference>
<evidence type="ECO:0008006" key="5">
    <source>
        <dbReference type="Google" id="ProtNLM"/>
    </source>
</evidence>
<evidence type="ECO:0000313" key="4">
    <source>
        <dbReference type="Proteomes" id="UP000185478"/>
    </source>
</evidence>